<protein>
    <submittedName>
        <fullName evidence="1">27662_t:CDS:1</fullName>
    </submittedName>
</protein>
<organism evidence="1 2">
    <name type="scientific">Racocetra persica</name>
    <dbReference type="NCBI Taxonomy" id="160502"/>
    <lineage>
        <taxon>Eukaryota</taxon>
        <taxon>Fungi</taxon>
        <taxon>Fungi incertae sedis</taxon>
        <taxon>Mucoromycota</taxon>
        <taxon>Glomeromycotina</taxon>
        <taxon>Glomeromycetes</taxon>
        <taxon>Diversisporales</taxon>
        <taxon>Gigasporaceae</taxon>
        <taxon>Racocetra</taxon>
    </lineage>
</organism>
<sequence length="164" mass="18731">MSAGKKALMSSDKKNTALIKNKKTYNDQNKIDKSHNLVESLNYNDINDFNKPSQSRDFLSRCSRSRSLSSQSRNFLSRCSHSHSCRVRRPRLNIHKQAKLANNLSINNNLKNNEDVLINNNFEDSNKDGNFKDLPINNDSFEYNNIDGSLEDISSDNSSDDLED</sequence>
<name>A0ACA9Q951_9GLOM</name>
<feature type="non-terminal residue" evidence="1">
    <location>
        <position position="164"/>
    </location>
</feature>
<keyword evidence="2" id="KW-1185">Reference proteome</keyword>
<proteinExistence type="predicted"/>
<dbReference type="Proteomes" id="UP000789920">
    <property type="component" value="Unassembled WGS sequence"/>
</dbReference>
<evidence type="ECO:0000313" key="1">
    <source>
        <dbReference type="EMBL" id="CAG8739419.1"/>
    </source>
</evidence>
<comment type="caution">
    <text evidence="1">The sequence shown here is derived from an EMBL/GenBank/DDBJ whole genome shotgun (WGS) entry which is preliminary data.</text>
</comment>
<evidence type="ECO:0000313" key="2">
    <source>
        <dbReference type="Proteomes" id="UP000789920"/>
    </source>
</evidence>
<gene>
    <name evidence="1" type="ORF">RPERSI_LOCUS12996</name>
</gene>
<dbReference type="EMBL" id="CAJVQC010028372">
    <property type="protein sequence ID" value="CAG8739419.1"/>
    <property type="molecule type" value="Genomic_DNA"/>
</dbReference>
<accession>A0ACA9Q951</accession>
<reference evidence="1" key="1">
    <citation type="submission" date="2021-06" db="EMBL/GenBank/DDBJ databases">
        <authorList>
            <person name="Kallberg Y."/>
            <person name="Tangrot J."/>
            <person name="Rosling A."/>
        </authorList>
    </citation>
    <scope>NUCLEOTIDE SEQUENCE</scope>
    <source>
        <strain evidence="1">MA461A</strain>
    </source>
</reference>